<evidence type="ECO:0000313" key="2">
    <source>
        <dbReference type="Proteomes" id="UP000619078"/>
    </source>
</evidence>
<keyword evidence="2" id="KW-1185">Reference proteome</keyword>
<dbReference type="PROSITE" id="PS51257">
    <property type="entry name" value="PROKAR_LIPOPROTEIN"/>
    <property type="match status" value="1"/>
</dbReference>
<organism evidence="1 2">
    <name type="scientific">Mucilaginibacter glaciei</name>
    <dbReference type="NCBI Taxonomy" id="2772109"/>
    <lineage>
        <taxon>Bacteria</taxon>
        <taxon>Pseudomonadati</taxon>
        <taxon>Bacteroidota</taxon>
        <taxon>Sphingobacteriia</taxon>
        <taxon>Sphingobacteriales</taxon>
        <taxon>Sphingobacteriaceae</taxon>
        <taxon>Mucilaginibacter</taxon>
    </lineage>
</organism>
<evidence type="ECO:0008006" key="3">
    <source>
        <dbReference type="Google" id="ProtNLM"/>
    </source>
</evidence>
<evidence type="ECO:0000313" key="1">
    <source>
        <dbReference type="EMBL" id="MBD1394154.1"/>
    </source>
</evidence>
<dbReference type="AlphaFoldDB" id="A0A926NL89"/>
<reference evidence="1" key="1">
    <citation type="submission" date="2020-09" db="EMBL/GenBank/DDBJ databases">
        <title>Novel species of Mucilaginibacter isolated from a glacier on the Tibetan Plateau.</title>
        <authorList>
            <person name="Liu Q."/>
            <person name="Xin Y.-H."/>
        </authorList>
    </citation>
    <scope>NUCLEOTIDE SEQUENCE</scope>
    <source>
        <strain evidence="1">ZB1P21</strain>
    </source>
</reference>
<dbReference type="InterPro" id="IPR013783">
    <property type="entry name" value="Ig-like_fold"/>
</dbReference>
<proteinExistence type="predicted"/>
<dbReference type="SUPFAM" id="SSF49265">
    <property type="entry name" value="Fibronectin type III"/>
    <property type="match status" value="1"/>
</dbReference>
<comment type="caution">
    <text evidence="1">The sequence shown here is derived from an EMBL/GenBank/DDBJ whole genome shotgun (WGS) entry which is preliminary data.</text>
</comment>
<dbReference type="Proteomes" id="UP000619078">
    <property type="component" value="Unassembled WGS sequence"/>
</dbReference>
<accession>A0A926NL89</accession>
<name>A0A926NL89_9SPHI</name>
<protein>
    <recommendedName>
        <fullName evidence="3">Fibronectin type-III domain-containing protein</fullName>
    </recommendedName>
</protein>
<dbReference type="EMBL" id="JACWMX010000005">
    <property type="protein sequence ID" value="MBD1394154.1"/>
    <property type="molecule type" value="Genomic_DNA"/>
</dbReference>
<dbReference type="Gene3D" id="2.60.40.10">
    <property type="entry name" value="Immunoglobulins"/>
    <property type="match status" value="2"/>
</dbReference>
<sequence>MKRIYIIALVFIFAACGKGGNNSAPAPGKATLVAPLKDLTCNTGVILSATESSVAFSWNPAENTESYDLTIKNLLTQKDIVQNTPTPNATVTLLRNTPYSWSVTAKSSKSDTKTDSEVWKFYNAGAGITTYAPFPAELLTPTFGQVLPSGTTKINLTWKGSAVDNNITGYIVYFGPNSNPDVFRQRVTDSFVNDVTVSANTTYYWRIVTVDANNNISDSGTGNFFVK</sequence>
<dbReference type="RefSeq" id="WP_191163896.1">
    <property type="nucleotide sequence ID" value="NZ_JACWMX010000005.1"/>
</dbReference>
<gene>
    <name evidence="1" type="ORF">IDJ76_13680</name>
</gene>
<dbReference type="InterPro" id="IPR036116">
    <property type="entry name" value="FN3_sf"/>
</dbReference>